<reference evidence="13 14" key="1">
    <citation type="journal article" date="2014" name="PLoS ONE">
        <title>De novo Genome Assembly of the Fungal Plant Pathogen Pyrenophora semeniperda.</title>
        <authorList>
            <person name="Soliai M.M."/>
            <person name="Meyer S.E."/>
            <person name="Udall J.A."/>
            <person name="Elzinga D.E."/>
            <person name="Hermansen R.A."/>
            <person name="Bodily P.M."/>
            <person name="Hart A.A."/>
            <person name="Coleman C.E."/>
        </authorList>
    </citation>
    <scope>NUCLEOTIDE SEQUENCE [LARGE SCALE GENOMIC DNA]</scope>
    <source>
        <strain evidence="13 14">CCB06</strain>
        <tissue evidence="13">Mycelium</tissue>
    </source>
</reference>
<feature type="transmembrane region" description="Helical" evidence="10">
    <location>
        <begin position="293"/>
        <end position="313"/>
    </location>
</feature>
<evidence type="ECO:0000256" key="5">
    <source>
        <dbReference type="ARBA" id="ARBA00022840"/>
    </source>
</evidence>
<evidence type="ECO:0000256" key="10">
    <source>
        <dbReference type="SAM" id="Phobius"/>
    </source>
</evidence>
<dbReference type="InterPro" id="IPR003439">
    <property type="entry name" value="ABC_transporter-like_ATP-bd"/>
</dbReference>
<gene>
    <name evidence="13" type="ORF">GMOD_00005294</name>
</gene>
<dbReference type="PROSITE" id="PS50929">
    <property type="entry name" value="ABC_TM1F"/>
    <property type="match status" value="1"/>
</dbReference>
<evidence type="ECO:0000256" key="6">
    <source>
        <dbReference type="ARBA" id="ARBA00022989"/>
    </source>
</evidence>
<dbReference type="Gene3D" id="1.20.1560.10">
    <property type="entry name" value="ABC transporter type 1, transmembrane domain"/>
    <property type="match status" value="1"/>
</dbReference>
<dbReference type="InterPro" id="IPR036640">
    <property type="entry name" value="ABC1_TM_sf"/>
</dbReference>
<dbReference type="SMART" id="SM00382">
    <property type="entry name" value="AAA"/>
    <property type="match status" value="1"/>
</dbReference>
<dbReference type="GO" id="GO:0140359">
    <property type="term" value="F:ABC-type transporter activity"/>
    <property type="evidence" value="ECO:0007669"/>
    <property type="project" value="InterPro"/>
</dbReference>
<dbReference type="CDD" id="cd18583">
    <property type="entry name" value="ABC_6TM_HMT1"/>
    <property type="match status" value="1"/>
</dbReference>
<dbReference type="PROSITE" id="PS50893">
    <property type="entry name" value="ABC_TRANSPORTER_2"/>
    <property type="match status" value="1"/>
</dbReference>
<evidence type="ECO:0000256" key="3">
    <source>
        <dbReference type="ARBA" id="ARBA00022692"/>
    </source>
</evidence>
<evidence type="ECO:0000313" key="14">
    <source>
        <dbReference type="Proteomes" id="UP000265663"/>
    </source>
</evidence>
<feature type="transmembrane region" description="Helical" evidence="10">
    <location>
        <begin position="264"/>
        <end position="287"/>
    </location>
</feature>
<keyword evidence="4" id="KW-0547">Nucleotide-binding</keyword>
<feature type="domain" description="ABC transporter" evidence="11">
    <location>
        <begin position="471"/>
        <end position="707"/>
    </location>
</feature>
<dbReference type="CDD" id="cd03253">
    <property type="entry name" value="ABCC_ATM1_transporter"/>
    <property type="match status" value="1"/>
</dbReference>
<evidence type="ECO:0000256" key="8">
    <source>
        <dbReference type="ARBA" id="ARBA00024363"/>
    </source>
</evidence>
<feature type="region of interest" description="Disordered" evidence="9">
    <location>
        <begin position="710"/>
        <end position="729"/>
    </location>
</feature>
<dbReference type="Proteomes" id="UP000265663">
    <property type="component" value="Unassembled WGS sequence"/>
</dbReference>
<evidence type="ECO:0000256" key="9">
    <source>
        <dbReference type="SAM" id="MobiDB-lite"/>
    </source>
</evidence>
<dbReference type="GO" id="GO:0005524">
    <property type="term" value="F:ATP binding"/>
    <property type="evidence" value="ECO:0007669"/>
    <property type="project" value="UniProtKB-KW"/>
</dbReference>
<proteinExistence type="inferred from homology"/>
<accession>A0A3M7LVG1</accession>
<protein>
    <submittedName>
        <fullName evidence="13">ABC transporter</fullName>
    </submittedName>
</protein>
<comment type="similarity">
    <text evidence="8">Belongs to the ABC transporter superfamily. ABCB family. Heavy Metal importer (TC 3.A.1.210) subfamily.</text>
</comment>
<dbReference type="PROSITE" id="PS00211">
    <property type="entry name" value="ABC_TRANSPORTER_1"/>
    <property type="match status" value="1"/>
</dbReference>
<evidence type="ECO:0000259" key="11">
    <source>
        <dbReference type="PROSITE" id="PS50893"/>
    </source>
</evidence>
<feature type="domain" description="ABC transmembrane type-1" evidence="12">
    <location>
        <begin position="155"/>
        <end position="437"/>
    </location>
</feature>
<dbReference type="InterPro" id="IPR027417">
    <property type="entry name" value="P-loop_NTPase"/>
</dbReference>
<keyword evidence="3 10" id="KW-0812">Transmembrane</keyword>
<dbReference type="OrthoDB" id="6500128at2759"/>
<evidence type="ECO:0000256" key="2">
    <source>
        <dbReference type="ARBA" id="ARBA00022448"/>
    </source>
</evidence>
<dbReference type="AlphaFoldDB" id="A0A3M7LVG1"/>
<dbReference type="InterPro" id="IPR039421">
    <property type="entry name" value="Type_1_exporter"/>
</dbReference>
<comment type="subcellular location">
    <subcellularLocation>
        <location evidence="1">Membrane</location>
        <topology evidence="1">Multi-pass membrane protein</topology>
    </subcellularLocation>
</comment>
<keyword evidence="7 10" id="KW-0472">Membrane</keyword>
<keyword evidence="14" id="KW-1185">Reference proteome</keyword>
<dbReference type="PANTHER" id="PTHR24221:SF651">
    <property type="entry name" value="HEAVY METAL TOLERANCE PROTEIN"/>
    <property type="match status" value="1"/>
</dbReference>
<feature type="compositionally biased region" description="Basic and acidic residues" evidence="9">
    <location>
        <begin position="719"/>
        <end position="729"/>
    </location>
</feature>
<keyword evidence="5" id="KW-0067">ATP-binding</keyword>
<name>A0A3M7LVG1_9PLEO</name>
<dbReference type="GO" id="GO:0005774">
    <property type="term" value="C:vacuolar membrane"/>
    <property type="evidence" value="ECO:0007669"/>
    <property type="project" value="TreeGrafter"/>
</dbReference>
<evidence type="ECO:0000313" key="13">
    <source>
        <dbReference type="EMBL" id="RMZ66211.1"/>
    </source>
</evidence>
<dbReference type="InterPro" id="IPR011527">
    <property type="entry name" value="ABC1_TM_dom"/>
</dbReference>
<feature type="transmembrane region" description="Helical" evidence="10">
    <location>
        <begin position="62"/>
        <end position="80"/>
    </location>
</feature>
<dbReference type="InterPro" id="IPR017871">
    <property type="entry name" value="ABC_transporter-like_CS"/>
</dbReference>
<dbReference type="Pfam" id="PF00664">
    <property type="entry name" value="ABC_membrane"/>
    <property type="match status" value="1"/>
</dbReference>
<evidence type="ECO:0000256" key="4">
    <source>
        <dbReference type="ARBA" id="ARBA00022741"/>
    </source>
</evidence>
<dbReference type="GO" id="GO:0000041">
    <property type="term" value="P:transition metal ion transport"/>
    <property type="evidence" value="ECO:0007669"/>
    <property type="project" value="UniProtKB-ARBA"/>
</dbReference>
<evidence type="ECO:0000259" key="12">
    <source>
        <dbReference type="PROSITE" id="PS50929"/>
    </source>
</evidence>
<dbReference type="EMBL" id="KE747806">
    <property type="protein sequence ID" value="RMZ66211.1"/>
    <property type="molecule type" value="Genomic_DNA"/>
</dbReference>
<dbReference type="PANTHER" id="PTHR24221">
    <property type="entry name" value="ATP-BINDING CASSETTE SUB-FAMILY B"/>
    <property type="match status" value="1"/>
</dbReference>
<dbReference type="Gene3D" id="3.40.50.300">
    <property type="entry name" value="P-loop containing nucleotide triphosphate hydrolases"/>
    <property type="match status" value="1"/>
</dbReference>
<evidence type="ECO:0000256" key="1">
    <source>
        <dbReference type="ARBA" id="ARBA00004141"/>
    </source>
</evidence>
<dbReference type="SUPFAM" id="SSF52540">
    <property type="entry name" value="P-loop containing nucleoside triphosphate hydrolases"/>
    <property type="match status" value="1"/>
</dbReference>
<dbReference type="InterPro" id="IPR003593">
    <property type="entry name" value="AAA+_ATPase"/>
</dbReference>
<dbReference type="Pfam" id="PF00005">
    <property type="entry name" value="ABC_tran"/>
    <property type="match status" value="1"/>
</dbReference>
<dbReference type="FunFam" id="3.40.50.300:FF:000186">
    <property type="entry name" value="ATP-binding cassette sub-family B member 7, mitochondrial"/>
    <property type="match status" value="1"/>
</dbReference>
<dbReference type="GO" id="GO:0016887">
    <property type="term" value="F:ATP hydrolysis activity"/>
    <property type="evidence" value="ECO:0007669"/>
    <property type="project" value="InterPro"/>
</dbReference>
<keyword evidence="2" id="KW-0813">Transport</keyword>
<evidence type="ECO:0000256" key="7">
    <source>
        <dbReference type="ARBA" id="ARBA00023136"/>
    </source>
</evidence>
<feature type="transmembrane region" description="Helical" evidence="10">
    <location>
        <begin position="385"/>
        <end position="418"/>
    </location>
</feature>
<sequence>MFQICYAAVVMYFVVGLLPDPEEPFKPSQSHLHAWIAAGTFESAILLLTWKAETTSTAIAQWCLAAVRLLTVASMIAVHISTSYHVTFQTDEPERILNPSSSRTYGTIKPSHSKSQALASSDTRKGGWLDYFIGFRLLFPYIWPANERKQQVKLLICLLLMTGQRIINILVPYQLEVLLSSLGRGKMPYRAIILYILCRGLQGQQGILGSFRAILWIPVSQSLFRRLTCAAFEHIMTLSLEFHLSKKMGEVMSALSKGSALNTFLDSFAFQLFPMVFDLGIAAIYFLVRFDAFYSLILIVVMWSYVYMTMYMAGWRARARREMAFRDREMDAAKTDTMMSYETVHHNSALPVEAERFTAHVGSYQTAEYSVLLSLNVLNITQNAILTLGILLVILLAAFEISAGALAVATFVSILAYVTQLQAPLQFFGSFYNQVQNNLIDAERMLSLFEEKPAITDAENAEELPTCQGQIAFRNVTFAYDERKPAIQNLSFSVEPGKSTAIVGRSGSGKSTCLKLLFRFYDIAEGNGHIEIDGRDIRDIKLASYRQHIAVVPQDTVLFNTSILDNLQYAKPDATLDEIYQACRAASIHDTIVHFPDGYETKVGERGLRLSGGEKQRIAIARALLRNPQIILLDEATASLDSHTENHIQSAIEVATKGRTTITIAHRLSTIVRSNQILVLHEGQIVEKGTHEELMEKKGIYHDMWEKQTKTRQATDLAPDSKKDGTITM</sequence>
<dbReference type="SUPFAM" id="SSF90123">
    <property type="entry name" value="ABC transporter transmembrane region"/>
    <property type="match status" value="1"/>
</dbReference>
<keyword evidence="6 10" id="KW-1133">Transmembrane helix</keyword>
<organism evidence="13 14">
    <name type="scientific">Pyrenophora seminiperda CCB06</name>
    <dbReference type="NCBI Taxonomy" id="1302712"/>
    <lineage>
        <taxon>Eukaryota</taxon>
        <taxon>Fungi</taxon>
        <taxon>Dikarya</taxon>
        <taxon>Ascomycota</taxon>
        <taxon>Pezizomycotina</taxon>
        <taxon>Dothideomycetes</taxon>
        <taxon>Pleosporomycetidae</taxon>
        <taxon>Pleosporales</taxon>
        <taxon>Pleosporineae</taxon>
        <taxon>Pleosporaceae</taxon>
        <taxon>Pyrenophora</taxon>
    </lineage>
</organism>